<evidence type="ECO:0000313" key="3">
    <source>
        <dbReference type="Proteomes" id="UP001589773"/>
    </source>
</evidence>
<evidence type="ECO:0000313" key="2">
    <source>
        <dbReference type="EMBL" id="MFC0253725.1"/>
    </source>
</evidence>
<protein>
    <submittedName>
        <fullName evidence="2">DUF4326 domain-containing protein</fullName>
    </submittedName>
</protein>
<name>A0ABV6FJK7_9BURK</name>
<keyword evidence="3" id="KW-1185">Reference proteome</keyword>
<feature type="domain" description="DUF4326" evidence="1">
    <location>
        <begin position="10"/>
        <end position="108"/>
    </location>
</feature>
<organism evidence="2 3">
    <name type="scientific">Massilia consociata</name>
    <dbReference type="NCBI Taxonomy" id="760117"/>
    <lineage>
        <taxon>Bacteria</taxon>
        <taxon>Pseudomonadati</taxon>
        <taxon>Pseudomonadota</taxon>
        <taxon>Betaproteobacteria</taxon>
        <taxon>Burkholderiales</taxon>
        <taxon>Oxalobacteraceae</taxon>
        <taxon>Telluria group</taxon>
        <taxon>Massilia</taxon>
    </lineage>
</organism>
<dbReference type="InterPro" id="IPR025475">
    <property type="entry name" value="DUF4326"/>
</dbReference>
<proteinExistence type="predicted"/>
<evidence type="ECO:0000259" key="1">
    <source>
        <dbReference type="Pfam" id="PF14216"/>
    </source>
</evidence>
<dbReference type="EMBL" id="JBHLWP010000016">
    <property type="protein sequence ID" value="MFC0253725.1"/>
    <property type="molecule type" value="Genomic_DNA"/>
</dbReference>
<dbReference type="Pfam" id="PF14216">
    <property type="entry name" value="DUF4326"/>
    <property type="match status" value="1"/>
</dbReference>
<comment type="caution">
    <text evidence="2">The sequence shown here is derived from an EMBL/GenBank/DDBJ whole genome shotgun (WGS) entry which is preliminary data.</text>
</comment>
<gene>
    <name evidence="2" type="ORF">ACFFJK_17650</name>
</gene>
<dbReference type="Proteomes" id="UP001589773">
    <property type="component" value="Unassembled WGS sequence"/>
</dbReference>
<sequence length="113" mass="12245">MEPVRVQLSRKKGWKLPPDTVSVARPGRWGNPFSVVPEAPPGTPVTTRGGGTYIAMPSVAAAVAAYRRWVLEDPAGQRLAEEARSALRGKNLACWYPLDGPCHAEVLLDIANR</sequence>
<reference evidence="2 3" key="1">
    <citation type="submission" date="2024-09" db="EMBL/GenBank/DDBJ databases">
        <authorList>
            <person name="Sun Q."/>
            <person name="Mori K."/>
        </authorList>
    </citation>
    <scope>NUCLEOTIDE SEQUENCE [LARGE SCALE GENOMIC DNA]</scope>
    <source>
        <strain evidence="2 3">CCM 7792</strain>
    </source>
</reference>
<dbReference type="RefSeq" id="WP_379680878.1">
    <property type="nucleotide sequence ID" value="NZ_JBHLWP010000016.1"/>
</dbReference>
<accession>A0ABV6FJK7</accession>